<keyword evidence="6" id="KW-0547">Nucleotide-binding</keyword>
<dbReference type="GO" id="GO:0004386">
    <property type="term" value="F:helicase activity"/>
    <property type="evidence" value="ECO:0007669"/>
    <property type="project" value="UniProtKB-KW"/>
</dbReference>
<keyword evidence="3" id="KW-0808">Transferase</keyword>
<dbReference type="PANTHER" id="PTHR43667:SF1">
    <property type="entry name" value="CYCLOPROPANE-FATTY-ACYL-PHOSPHOLIPID SYNTHASE"/>
    <property type="match status" value="1"/>
</dbReference>
<name>A0ABQ6DQA1_9HYPH</name>
<dbReference type="CDD" id="cd02440">
    <property type="entry name" value="AdoMet_MTases"/>
    <property type="match status" value="1"/>
</dbReference>
<proteinExistence type="inferred from homology"/>
<sequence length="430" mass="47917">MLIDRILEWAFAVSGLSGRLTVTTASGYRFDAGDGHGPEVAIRFRDAAAERAALLDPELRLGELFTDGRLLIEGGTLPELMAVLLAANHGSPPFPPVRGHGLARSLLRRLLDWNGPSRARRNVARHYDLDERLYALFLDADRQYSCAYYAAPGLDLDAAQTAKKRHIAAKLMAGPGHRVLDIGCGWGGFALYLAEVAACESVRGITLSTEQHGAAFARARARGLSDRVHFALEDYRAVRGSYDRIVSVGMFEHVGPAHYDRFFRICRERLAEDGVMLLHTIGRTGRPAATNPWITRYIFPGGHLPTLSEMMPAIEGSGLVVNDVEVLRLHYAATLSDWRARFLARLTEAERLYDARFCRMWDWYLASAEAAFRHEDAVVFQVLLTRRNDVIPPTRGYIARAERRLRRREAKLASIGDAELELRIGLDASP</sequence>
<keyword evidence="6" id="KW-0378">Hydrolase</keyword>
<evidence type="ECO:0000256" key="1">
    <source>
        <dbReference type="ARBA" id="ARBA00010815"/>
    </source>
</evidence>
<dbReference type="InterPro" id="IPR003333">
    <property type="entry name" value="CMAS"/>
</dbReference>
<evidence type="ECO:0000313" key="7">
    <source>
        <dbReference type="Proteomes" id="UP001156856"/>
    </source>
</evidence>
<keyword evidence="4" id="KW-0949">S-adenosyl-L-methionine</keyword>
<dbReference type="PIRSF" id="PIRSF003085">
    <property type="entry name" value="CMAS"/>
    <property type="match status" value="1"/>
</dbReference>
<keyword evidence="7" id="KW-1185">Reference proteome</keyword>
<keyword evidence="6" id="KW-0347">Helicase</keyword>
<comment type="caution">
    <text evidence="6">The sequence shown here is derived from an EMBL/GenBank/DDBJ whole genome shotgun (WGS) entry which is preliminary data.</text>
</comment>
<dbReference type="Gene3D" id="3.40.50.150">
    <property type="entry name" value="Vaccinia Virus protein VP39"/>
    <property type="match status" value="1"/>
</dbReference>
<evidence type="ECO:0000256" key="2">
    <source>
        <dbReference type="ARBA" id="ARBA00022603"/>
    </source>
</evidence>
<dbReference type="Proteomes" id="UP001156856">
    <property type="component" value="Unassembled WGS sequence"/>
</dbReference>
<evidence type="ECO:0000256" key="4">
    <source>
        <dbReference type="ARBA" id="ARBA00022691"/>
    </source>
</evidence>
<dbReference type="SUPFAM" id="SSF53335">
    <property type="entry name" value="S-adenosyl-L-methionine-dependent methyltransferases"/>
    <property type="match status" value="1"/>
</dbReference>
<dbReference type="Pfam" id="PF02353">
    <property type="entry name" value="CMAS"/>
    <property type="match status" value="1"/>
</dbReference>
<dbReference type="InterPro" id="IPR029063">
    <property type="entry name" value="SAM-dependent_MTases_sf"/>
</dbReference>
<keyword evidence="5" id="KW-0443">Lipid metabolism</keyword>
<accession>A0ABQ6DQA1</accession>
<reference evidence="7" key="1">
    <citation type="journal article" date="2019" name="Int. J. Syst. Evol. Microbiol.">
        <title>The Global Catalogue of Microorganisms (GCM) 10K type strain sequencing project: providing services to taxonomists for standard genome sequencing and annotation.</title>
        <authorList>
            <consortium name="The Broad Institute Genomics Platform"/>
            <consortium name="The Broad Institute Genome Sequencing Center for Infectious Disease"/>
            <person name="Wu L."/>
            <person name="Ma J."/>
        </authorList>
    </citation>
    <scope>NUCLEOTIDE SEQUENCE [LARGE SCALE GENOMIC DNA]</scope>
    <source>
        <strain evidence="7">NBRC 107715</strain>
    </source>
</reference>
<dbReference type="InterPro" id="IPR050723">
    <property type="entry name" value="CFA/CMAS"/>
</dbReference>
<evidence type="ECO:0000256" key="5">
    <source>
        <dbReference type="ARBA" id="ARBA00023098"/>
    </source>
</evidence>
<comment type="similarity">
    <text evidence="1">Belongs to the CFA/CMAS family.</text>
</comment>
<keyword evidence="2" id="KW-0489">Methyltransferase</keyword>
<organism evidence="6 7">
    <name type="scientific">Methylobacterium oxalidis</name>
    <dbReference type="NCBI Taxonomy" id="944322"/>
    <lineage>
        <taxon>Bacteria</taxon>
        <taxon>Pseudomonadati</taxon>
        <taxon>Pseudomonadota</taxon>
        <taxon>Alphaproteobacteria</taxon>
        <taxon>Hyphomicrobiales</taxon>
        <taxon>Methylobacteriaceae</taxon>
        <taxon>Methylobacterium</taxon>
    </lineage>
</organism>
<evidence type="ECO:0000313" key="6">
    <source>
        <dbReference type="EMBL" id="GLS66298.1"/>
    </source>
</evidence>
<evidence type="ECO:0000256" key="3">
    <source>
        <dbReference type="ARBA" id="ARBA00022679"/>
    </source>
</evidence>
<dbReference type="EMBL" id="BSPK01000101">
    <property type="protein sequence ID" value="GLS66298.1"/>
    <property type="molecule type" value="Genomic_DNA"/>
</dbReference>
<protein>
    <submittedName>
        <fullName evidence="6">Replicative DNA helicase</fullName>
    </submittedName>
</protein>
<dbReference type="PANTHER" id="PTHR43667">
    <property type="entry name" value="CYCLOPROPANE-FATTY-ACYL-PHOSPHOLIPID SYNTHASE"/>
    <property type="match status" value="1"/>
</dbReference>
<keyword evidence="6" id="KW-0067">ATP-binding</keyword>
<gene>
    <name evidence="6" type="primary">dnaC</name>
    <name evidence="6" type="ORF">GCM10007888_46800</name>
</gene>